<sequence length="478" mass="55809">MSYLIDKKNDVWTIPSKEDQGNYYFYFDFFSNEWIKEEIKNYTLDCLEVGKIKASSSHRYNYSLRHFFEYLEFNEIQIETFADLTPKIIEKFIHYLMVEVETSSTRAVALSALKHLLNYGEIFELEGYPKIHLFDRTAFRMLQTEDILKSMIIPDPVMQQIKSAADDLLAQKDYDLRLLGCLIIICMYTGIRISEALMLNENSITNDFFGKPLLEVISEKNETERYIVVRQEVVDTIELLKELSAENRSILGTKRLFVHYLPNAKRAEYLWQVTARSWLKKRFVRNYGISHVPGELYELTFHQFRHTLATDMLANGMSPTEIKDYLGHESLHSTRLYAKVRNSKLVQAYKKLGFIGLIVNSLEDISDQDDKKINESERLMAQLPDGLCARPIKEKVSNCKQPNACLFCPKFITTPEFLETHKDHLQRIRQDKNSYKEERFIGTDYLINETEAALLDIILRLERFVGIDGTRKQTSNGV</sequence>
<dbReference type="Gene3D" id="1.10.443.10">
    <property type="entry name" value="Intergrase catalytic core"/>
    <property type="match status" value="1"/>
</dbReference>
<evidence type="ECO:0000256" key="3">
    <source>
        <dbReference type="ARBA" id="ARBA00023172"/>
    </source>
</evidence>
<dbReference type="InterPro" id="IPR050090">
    <property type="entry name" value="Tyrosine_recombinase_XerCD"/>
</dbReference>
<dbReference type="InterPro" id="IPR010998">
    <property type="entry name" value="Integrase_recombinase_N"/>
</dbReference>
<name>A0ABT2UBD8_9BACL</name>
<protein>
    <submittedName>
        <fullName evidence="7">Tyrosine-type recombinase/integrase</fullName>
    </submittedName>
</protein>
<organism evidence="7 8">
    <name type="scientific">Paenibacillus baimaensis</name>
    <dbReference type="NCBI Taxonomy" id="2982185"/>
    <lineage>
        <taxon>Bacteria</taxon>
        <taxon>Bacillati</taxon>
        <taxon>Bacillota</taxon>
        <taxon>Bacilli</taxon>
        <taxon>Bacillales</taxon>
        <taxon>Paenibacillaceae</taxon>
        <taxon>Paenibacillus</taxon>
    </lineage>
</organism>
<dbReference type="PROSITE" id="PS51900">
    <property type="entry name" value="CB"/>
    <property type="match status" value="1"/>
</dbReference>
<keyword evidence="3" id="KW-0233">DNA recombination</keyword>
<dbReference type="Proteomes" id="UP001652445">
    <property type="component" value="Unassembled WGS sequence"/>
</dbReference>
<feature type="domain" description="Core-binding (CB)" evidence="6">
    <location>
        <begin position="37"/>
        <end position="121"/>
    </location>
</feature>
<accession>A0ABT2UBD8</accession>
<dbReference type="InterPro" id="IPR044068">
    <property type="entry name" value="CB"/>
</dbReference>
<evidence type="ECO:0000256" key="1">
    <source>
        <dbReference type="ARBA" id="ARBA00008857"/>
    </source>
</evidence>
<gene>
    <name evidence="7" type="ORF">OB236_07165</name>
</gene>
<feature type="domain" description="Tyr recombinase" evidence="5">
    <location>
        <begin position="152"/>
        <end position="350"/>
    </location>
</feature>
<dbReference type="CDD" id="cd00397">
    <property type="entry name" value="DNA_BRE_C"/>
    <property type="match status" value="1"/>
</dbReference>
<dbReference type="PANTHER" id="PTHR30349">
    <property type="entry name" value="PHAGE INTEGRASE-RELATED"/>
    <property type="match status" value="1"/>
</dbReference>
<evidence type="ECO:0000259" key="5">
    <source>
        <dbReference type="PROSITE" id="PS51898"/>
    </source>
</evidence>
<keyword evidence="8" id="KW-1185">Reference proteome</keyword>
<evidence type="ECO:0000259" key="6">
    <source>
        <dbReference type="PROSITE" id="PS51900"/>
    </source>
</evidence>
<evidence type="ECO:0000313" key="7">
    <source>
        <dbReference type="EMBL" id="MCU6791902.1"/>
    </source>
</evidence>
<comment type="similarity">
    <text evidence="1">Belongs to the 'phage' integrase family.</text>
</comment>
<dbReference type="PANTHER" id="PTHR30349:SF64">
    <property type="entry name" value="PROPHAGE INTEGRASE INTD-RELATED"/>
    <property type="match status" value="1"/>
</dbReference>
<dbReference type="Gene3D" id="1.10.150.130">
    <property type="match status" value="1"/>
</dbReference>
<evidence type="ECO:0000256" key="4">
    <source>
        <dbReference type="PROSITE-ProRule" id="PRU01248"/>
    </source>
</evidence>
<keyword evidence="2 4" id="KW-0238">DNA-binding</keyword>
<dbReference type="InterPro" id="IPR025269">
    <property type="entry name" value="SAM-like_dom"/>
</dbReference>
<dbReference type="Pfam" id="PF13102">
    <property type="entry name" value="Phage_int_SAM_5"/>
    <property type="match status" value="1"/>
</dbReference>
<proteinExistence type="inferred from homology"/>
<dbReference type="RefSeq" id="WP_262683493.1">
    <property type="nucleotide sequence ID" value="NZ_JAOQIO010000016.1"/>
</dbReference>
<dbReference type="EMBL" id="JAOQIO010000016">
    <property type="protein sequence ID" value="MCU6791902.1"/>
    <property type="molecule type" value="Genomic_DNA"/>
</dbReference>
<dbReference type="PROSITE" id="PS51898">
    <property type="entry name" value="TYR_RECOMBINASE"/>
    <property type="match status" value="1"/>
</dbReference>
<dbReference type="InterPro" id="IPR013762">
    <property type="entry name" value="Integrase-like_cat_sf"/>
</dbReference>
<evidence type="ECO:0000313" key="8">
    <source>
        <dbReference type="Proteomes" id="UP001652445"/>
    </source>
</evidence>
<dbReference type="InterPro" id="IPR002104">
    <property type="entry name" value="Integrase_catalytic"/>
</dbReference>
<evidence type="ECO:0000256" key="2">
    <source>
        <dbReference type="ARBA" id="ARBA00023125"/>
    </source>
</evidence>
<dbReference type="Pfam" id="PF00589">
    <property type="entry name" value="Phage_integrase"/>
    <property type="match status" value="1"/>
</dbReference>
<dbReference type="SUPFAM" id="SSF56349">
    <property type="entry name" value="DNA breaking-rejoining enzymes"/>
    <property type="match status" value="1"/>
</dbReference>
<comment type="caution">
    <text evidence="7">The sequence shown here is derived from an EMBL/GenBank/DDBJ whole genome shotgun (WGS) entry which is preliminary data.</text>
</comment>
<reference evidence="7 8" key="1">
    <citation type="submission" date="2022-09" db="EMBL/GenBank/DDBJ databases">
        <authorList>
            <person name="Han X.L."/>
            <person name="Wang Q."/>
            <person name="Lu T."/>
        </authorList>
    </citation>
    <scope>NUCLEOTIDE SEQUENCE [LARGE SCALE GENOMIC DNA]</scope>
    <source>
        <strain evidence="7 8">WQ 127069</strain>
    </source>
</reference>
<dbReference type="InterPro" id="IPR011010">
    <property type="entry name" value="DNA_brk_join_enz"/>
</dbReference>